<organism evidence="2 3">
    <name type="scientific">Vogesella amnigena</name>
    <dbReference type="NCBI Taxonomy" id="1507449"/>
    <lineage>
        <taxon>Bacteria</taxon>
        <taxon>Pseudomonadati</taxon>
        <taxon>Pseudomonadota</taxon>
        <taxon>Betaproteobacteria</taxon>
        <taxon>Neisseriales</taxon>
        <taxon>Chromobacteriaceae</taxon>
        <taxon>Vogesella</taxon>
    </lineage>
</organism>
<sequence>MHSILLIFCLSFFSFMMPALADTEHPFMPDSNVQKVAEAYALDAVDFAKEQFNISLDWSDASIAKVEQSLAMMHLSFLTTNPRPTEEQTMAVAKAFGSYVGEVYRKNHGGSWGIFSLNGQQYPGLQATSGVNFWPWGRAHNRIFQGPENNIADYYRALLEK</sequence>
<dbReference type="EMBL" id="JBHRYH010000009">
    <property type="protein sequence ID" value="MFC3625306.1"/>
    <property type="molecule type" value="Genomic_DNA"/>
</dbReference>
<name>A0ABV7TRE3_9NEIS</name>
<proteinExistence type="predicted"/>
<gene>
    <name evidence="2" type="ORF">ACFOKJ_03985</name>
</gene>
<dbReference type="RefSeq" id="WP_390276810.1">
    <property type="nucleotide sequence ID" value="NZ_JBHRYH010000009.1"/>
</dbReference>
<reference evidence="3" key="1">
    <citation type="journal article" date="2019" name="Int. J. Syst. Evol. Microbiol.">
        <title>The Global Catalogue of Microorganisms (GCM) 10K type strain sequencing project: providing services to taxonomists for standard genome sequencing and annotation.</title>
        <authorList>
            <consortium name="The Broad Institute Genomics Platform"/>
            <consortium name="The Broad Institute Genome Sequencing Center for Infectious Disease"/>
            <person name="Wu L."/>
            <person name="Ma J."/>
        </authorList>
    </citation>
    <scope>NUCLEOTIDE SEQUENCE [LARGE SCALE GENOMIC DNA]</scope>
    <source>
        <strain evidence="3">KCTC 42195</strain>
    </source>
</reference>
<accession>A0ABV7TRE3</accession>
<evidence type="ECO:0000313" key="3">
    <source>
        <dbReference type="Proteomes" id="UP001595636"/>
    </source>
</evidence>
<keyword evidence="1" id="KW-0732">Signal</keyword>
<keyword evidence="3" id="KW-1185">Reference proteome</keyword>
<protein>
    <submittedName>
        <fullName evidence="2">Uncharacterized protein</fullName>
    </submittedName>
</protein>
<feature type="chain" id="PRO_5045573330" evidence="1">
    <location>
        <begin position="22"/>
        <end position="161"/>
    </location>
</feature>
<comment type="caution">
    <text evidence="2">The sequence shown here is derived from an EMBL/GenBank/DDBJ whole genome shotgun (WGS) entry which is preliminary data.</text>
</comment>
<evidence type="ECO:0000256" key="1">
    <source>
        <dbReference type="SAM" id="SignalP"/>
    </source>
</evidence>
<dbReference type="Proteomes" id="UP001595636">
    <property type="component" value="Unassembled WGS sequence"/>
</dbReference>
<evidence type="ECO:0000313" key="2">
    <source>
        <dbReference type="EMBL" id="MFC3625306.1"/>
    </source>
</evidence>
<feature type="signal peptide" evidence="1">
    <location>
        <begin position="1"/>
        <end position="21"/>
    </location>
</feature>